<dbReference type="InterPro" id="IPR007110">
    <property type="entry name" value="Ig-like_dom"/>
</dbReference>
<gene>
    <name evidence="3" type="ORF">QQF64_002231</name>
</gene>
<sequence>MPPPSVENISNVTLRVAVYPHLSLQLLISSNDSCVHLLCSMEDLTTELVNFTWSQEGQRSLLQFTSNGMNSELRLCNPDWSEGDTITCYARYSGTQTQRSIHLPANNASEKGQTETHLPVCVVLFGIFIISIVFILILFFIFKYKNVTSCNGPST</sequence>
<proteinExistence type="predicted"/>
<dbReference type="EMBL" id="JAYMGO010000010">
    <property type="protein sequence ID" value="KAL1266556.1"/>
    <property type="molecule type" value="Genomic_DNA"/>
</dbReference>
<feature type="domain" description="Ig-like" evidence="2">
    <location>
        <begin position="20"/>
        <end position="102"/>
    </location>
</feature>
<organism evidence="3 4">
    <name type="scientific">Cirrhinus molitorella</name>
    <name type="common">mud carp</name>
    <dbReference type="NCBI Taxonomy" id="172907"/>
    <lineage>
        <taxon>Eukaryota</taxon>
        <taxon>Metazoa</taxon>
        <taxon>Chordata</taxon>
        <taxon>Craniata</taxon>
        <taxon>Vertebrata</taxon>
        <taxon>Euteleostomi</taxon>
        <taxon>Actinopterygii</taxon>
        <taxon>Neopterygii</taxon>
        <taxon>Teleostei</taxon>
        <taxon>Ostariophysi</taxon>
        <taxon>Cypriniformes</taxon>
        <taxon>Cyprinidae</taxon>
        <taxon>Labeoninae</taxon>
        <taxon>Labeonini</taxon>
        <taxon>Cirrhinus</taxon>
    </lineage>
</organism>
<evidence type="ECO:0000259" key="2">
    <source>
        <dbReference type="PROSITE" id="PS50835"/>
    </source>
</evidence>
<accession>A0ABR3MPK8</accession>
<feature type="transmembrane region" description="Helical" evidence="1">
    <location>
        <begin position="122"/>
        <end position="142"/>
    </location>
</feature>
<keyword evidence="4" id="KW-1185">Reference proteome</keyword>
<reference evidence="3 4" key="1">
    <citation type="submission" date="2023-09" db="EMBL/GenBank/DDBJ databases">
        <authorList>
            <person name="Wang M."/>
        </authorList>
    </citation>
    <scope>NUCLEOTIDE SEQUENCE [LARGE SCALE GENOMIC DNA]</scope>
    <source>
        <strain evidence="3">GT-2023</strain>
        <tissue evidence="3">Liver</tissue>
    </source>
</reference>
<dbReference type="PROSITE" id="PS50835">
    <property type="entry name" value="IG_LIKE"/>
    <property type="match status" value="1"/>
</dbReference>
<dbReference type="InterPro" id="IPR036179">
    <property type="entry name" value="Ig-like_dom_sf"/>
</dbReference>
<evidence type="ECO:0000313" key="4">
    <source>
        <dbReference type="Proteomes" id="UP001558613"/>
    </source>
</evidence>
<keyword evidence="1" id="KW-1133">Transmembrane helix</keyword>
<evidence type="ECO:0000256" key="1">
    <source>
        <dbReference type="SAM" id="Phobius"/>
    </source>
</evidence>
<evidence type="ECO:0000313" key="3">
    <source>
        <dbReference type="EMBL" id="KAL1266556.1"/>
    </source>
</evidence>
<dbReference type="SUPFAM" id="SSF48726">
    <property type="entry name" value="Immunoglobulin"/>
    <property type="match status" value="1"/>
</dbReference>
<name>A0ABR3MPK8_9TELE</name>
<comment type="caution">
    <text evidence="3">The sequence shown here is derived from an EMBL/GenBank/DDBJ whole genome shotgun (WGS) entry which is preliminary data.</text>
</comment>
<protein>
    <recommendedName>
        <fullName evidence="2">Ig-like domain-containing protein</fullName>
    </recommendedName>
</protein>
<keyword evidence="1" id="KW-0472">Membrane</keyword>
<keyword evidence="1" id="KW-0812">Transmembrane</keyword>
<dbReference type="Proteomes" id="UP001558613">
    <property type="component" value="Unassembled WGS sequence"/>
</dbReference>